<feature type="compositionally biased region" description="Low complexity" evidence="1">
    <location>
        <begin position="64"/>
        <end position="74"/>
    </location>
</feature>
<evidence type="ECO:0000313" key="3">
    <source>
        <dbReference type="Proteomes" id="UP000886998"/>
    </source>
</evidence>
<organism evidence="2 3">
    <name type="scientific">Trichonephila inaurata madagascariensis</name>
    <dbReference type="NCBI Taxonomy" id="2747483"/>
    <lineage>
        <taxon>Eukaryota</taxon>
        <taxon>Metazoa</taxon>
        <taxon>Ecdysozoa</taxon>
        <taxon>Arthropoda</taxon>
        <taxon>Chelicerata</taxon>
        <taxon>Arachnida</taxon>
        <taxon>Araneae</taxon>
        <taxon>Araneomorphae</taxon>
        <taxon>Entelegynae</taxon>
        <taxon>Araneoidea</taxon>
        <taxon>Nephilidae</taxon>
        <taxon>Trichonephila</taxon>
        <taxon>Trichonephila inaurata</taxon>
    </lineage>
</organism>
<reference evidence="2" key="1">
    <citation type="submission" date="2020-08" db="EMBL/GenBank/DDBJ databases">
        <title>Multicomponent nature underlies the extraordinary mechanical properties of spider dragline silk.</title>
        <authorList>
            <person name="Kono N."/>
            <person name="Nakamura H."/>
            <person name="Mori M."/>
            <person name="Yoshida Y."/>
            <person name="Ohtoshi R."/>
            <person name="Malay A.D."/>
            <person name="Moran D.A.P."/>
            <person name="Tomita M."/>
            <person name="Numata K."/>
            <person name="Arakawa K."/>
        </authorList>
    </citation>
    <scope>NUCLEOTIDE SEQUENCE</scope>
</reference>
<accession>A0A8X6JJV3</accession>
<dbReference type="AlphaFoldDB" id="A0A8X6JJV3"/>
<proteinExistence type="predicted"/>
<name>A0A8X6JJV3_9ARAC</name>
<sequence>MELDGKMEMNPPARKFRIHQIGLCDGWKKSENKQKTGKNQSGRKKRCPGAGKARTGKEKKKKGGPTPIGLGEMR</sequence>
<comment type="caution">
    <text evidence="2">The sequence shown here is derived from an EMBL/GenBank/DDBJ whole genome shotgun (WGS) entry which is preliminary data.</text>
</comment>
<feature type="region of interest" description="Disordered" evidence="1">
    <location>
        <begin position="26"/>
        <end position="74"/>
    </location>
</feature>
<dbReference type="Proteomes" id="UP000886998">
    <property type="component" value="Unassembled WGS sequence"/>
</dbReference>
<dbReference type="EMBL" id="BMAV01024974">
    <property type="protein sequence ID" value="GFS37421.1"/>
    <property type="molecule type" value="Genomic_DNA"/>
</dbReference>
<dbReference type="OrthoDB" id="10336293at2759"/>
<evidence type="ECO:0000256" key="1">
    <source>
        <dbReference type="SAM" id="MobiDB-lite"/>
    </source>
</evidence>
<evidence type="ECO:0000313" key="2">
    <source>
        <dbReference type="EMBL" id="GFS37421.1"/>
    </source>
</evidence>
<protein>
    <submittedName>
        <fullName evidence="2">Uncharacterized protein</fullName>
    </submittedName>
</protein>
<keyword evidence="3" id="KW-1185">Reference proteome</keyword>
<gene>
    <name evidence="2" type="ORF">TNIN_405701</name>
</gene>